<evidence type="ECO:0000313" key="1">
    <source>
        <dbReference type="EMBL" id="KDR69855.1"/>
    </source>
</evidence>
<gene>
    <name evidence="1" type="ORF">GALMADRAFT_255691</name>
</gene>
<dbReference type="Proteomes" id="UP000027222">
    <property type="component" value="Unassembled WGS sequence"/>
</dbReference>
<sequence>MSQDVQIGHEELVAIGICSKDTIVDVPITSVIQPSPSALQSTTATRATALPKPRPLKRKAEAAVLEAPLTKKTREN</sequence>
<name>A0A067SFZ2_GALM3</name>
<dbReference type="EMBL" id="KL142400">
    <property type="protein sequence ID" value="KDR69855.1"/>
    <property type="molecule type" value="Genomic_DNA"/>
</dbReference>
<keyword evidence="2" id="KW-1185">Reference proteome</keyword>
<evidence type="ECO:0000313" key="2">
    <source>
        <dbReference type="Proteomes" id="UP000027222"/>
    </source>
</evidence>
<dbReference type="AlphaFoldDB" id="A0A067SFZ2"/>
<reference evidence="2" key="1">
    <citation type="journal article" date="2014" name="Proc. Natl. Acad. Sci. U.S.A.">
        <title>Extensive sampling of basidiomycete genomes demonstrates inadequacy of the white-rot/brown-rot paradigm for wood decay fungi.</title>
        <authorList>
            <person name="Riley R."/>
            <person name="Salamov A.A."/>
            <person name="Brown D.W."/>
            <person name="Nagy L.G."/>
            <person name="Floudas D."/>
            <person name="Held B.W."/>
            <person name="Levasseur A."/>
            <person name="Lombard V."/>
            <person name="Morin E."/>
            <person name="Otillar R."/>
            <person name="Lindquist E.A."/>
            <person name="Sun H."/>
            <person name="LaButti K.M."/>
            <person name="Schmutz J."/>
            <person name="Jabbour D."/>
            <person name="Luo H."/>
            <person name="Baker S.E."/>
            <person name="Pisabarro A.G."/>
            <person name="Walton J.D."/>
            <person name="Blanchette R.A."/>
            <person name="Henrissat B."/>
            <person name="Martin F."/>
            <person name="Cullen D."/>
            <person name="Hibbett D.S."/>
            <person name="Grigoriev I.V."/>
        </authorList>
    </citation>
    <scope>NUCLEOTIDE SEQUENCE [LARGE SCALE GENOMIC DNA]</scope>
    <source>
        <strain evidence="2">CBS 339.88</strain>
    </source>
</reference>
<organism evidence="1 2">
    <name type="scientific">Galerina marginata (strain CBS 339.88)</name>
    <dbReference type="NCBI Taxonomy" id="685588"/>
    <lineage>
        <taxon>Eukaryota</taxon>
        <taxon>Fungi</taxon>
        <taxon>Dikarya</taxon>
        <taxon>Basidiomycota</taxon>
        <taxon>Agaricomycotina</taxon>
        <taxon>Agaricomycetes</taxon>
        <taxon>Agaricomycetidae</taxon>
        <taxon>Agaricales</taxon>
        <taxon>Agaricineae</taxon>
        <taxon>Strophariaceae</taxon>
        <taxon>Galerina</taxon>
    </lineage>
</organism>
<proteinExistence type="predicted"/>
<dbReference type="HOGENOM" id="CLU_2654665_0_0_1"/>
<accession>A0A067SFZ2</accession>
<protein>
    <submittedName>
        <fullName evidence="1">Uncharacterized protein</fullName>
    </submittedName>
</protein>